<reference evidence="3 4" key="1">
    <citation type="submission" date="2019-02" db="EMBL/GenBank/DDBJ databases">
        <title>Genomic Encyclopedia of Type Strains, Phase IV (KMG-IV): sequencing the most valuable type-strain genomes for metagenomic binning, comparative biology and taxonomic classification.</title>
        <authorList>
            <person name="Goeker M."/>
        </authorList>
    </citation>
    <scope>NUCLEOTIDE SEQUENCE [LARGE SCALE GENOMIC DNA]</scope>
    <source>
        <strain evidence="3 4">DSM 18116</strain>
    </source>
</reference>
<feature type="transmembrane region" description="Helical" evidence="1">
    <location>
        <begin position="751"/>
        <end position="769"/>
    </location>
</feature>
<keyword evidence="1" id="KW-0812">Transmembrane</keyword>
<protein>
    <submittedName>
        <fullName evidence="3">ABC-2 type transport system permease protein</fullName>
    </submittedName>
</protein>
<sequence length="774" mass="87697">MKRILYVAKNELYSLFYSPIAWILMIFFMILTSADYIASLDAYTGIYERGGPALMALQNLTAKLLSSGNGLFGSVIRNLYLFFPLITMGLISREVNNGTIKLLYSSPVRIREIVLGKYLAILCFTLCLLFLVCLTVISFAFSVENPDYGNILASLFGLFLVLATYAAIGLFISAVTSYQIVAAIITFGVFAFLSKVGELWQDIDILRNITYYLNFGGKAGRFLVGLMNLRDFTYFLIIIVSFLSFTIIKIKSDTESVSGFRKAMRYISVIAIAFVVGYITNKPQVNMYYDATREKIFTIHPNTQELLKKMDGKLEIILYGNLLGHYYPVRPAAQLSIIAMWERYLRFKPDIDIDFKYYYNLDTSNYRFKNKPGRTLKQIAEEEARTYRTSLARFMSPEEAGKLADIVAEENRCFFVLKYNGKETIVRTFDDPAFWPGESEVAAGLSRLVAADMPKIGFLSDEIERGPFSDRLRDYRVIANQLGNRYSLVNQGFDFVNVSLKNNEIPTALTALVIADPRTPFPAESLEKINRYIDEGGNLLIAGEPDRKEVIKPLFNKLGLTFRDGMLIQPTEKYSSDVVFSYMTDTAKNFSPQFRRLMDTDTKYRGDSLHRVALAGASAIEYTEQSGFHIDPLLITDKDLSWNRTAPVSNDSLQLNLTRTAGDESGSFVTAVRMNRKVNGKDQRIIVSGDADYLATPQLSGSKPARYNYLYGTWSFSYFTEGKFPANVYSDESIDNKFKITVDSIPTFKLIFYWIIPAIIGVICSVIIIRRKRK</sequence>
<proteinExistence type="predicted"/>
<evidence type="ECO:0000313" key="3">
    <source>
        <dbReference type="EMBL" id="RZS71680.1"/>
    </source>
</evidence>
<feature type="domain" description="ABC-type uncharacterised transport system" evidence="2">
    <location>
        <begin position="454"/>
        <end position="698"/>
    </location>
</feature>
<comment type="caution">
    <text evidence="3">The sequence shown here is derived from an EMBL/GenBank/DDBJ whole genome shotgun (WGS) entry which is preliminary data.</text>
</comment>
<feature type="transmembrane region" description="Helical" evidence="1">
    <location>
        <begin position="263"/>
        <end position="280"/>
    </location>
</feature>
<dbReference type="PANTHER" id="PTHR43471:SF12">
    <property type="entry name" value="HYPOTHETICAL MEMBRANE PROTEIN, CONSERVED"/>
    <property type="match status" value="1"/>
</dbReference>
<name>A0A4Q7MX71_9BACT</name>
<keyword evidence="1" id="KW-0472">Membrane</keyword>
<keyword evidence="4" id="KW-1185">Reference proteome</keyword>
<dbReference type="OrthoDB" id="9794512at2"/>
<dbReference type="PANTHER" id="PTHR43471">
    <property type="entry name" value="ABC TRANSPORTER PERMEASE"/>
    <property type="match status" value="1"/>
</dbReference>
<evidence type="ECO:0000256" key="1">
    <source>
        <dbReference type="SAM" id="Phobius"/>
    </source>
</evidence>
<feature type="transmembrane region" description="Helical" evidence="1">
    <location>
        <begin position="118"/>
        <end position="142"/>
    </location>
</feature>
<accession>A0A4Q7MX71</accession>
<feature type="transmembrane region" description="Helical" evidence="1">
    <location>
        <begin position="148"/>
        <end position="168"/>
    </location>
</feature>
<dbReference type="InterPro" id="IPR019196">
    <property type="entry name" value="ABC_transp_unknown"/>
</dbReference>
<organism evidence="3 4">
    <name type="scientific">Pseudobacter ginsenosidimutans</name>
    <dbReference type="NCBI Taxonomy" id="661488"/>
    <lineage>
        <taxon>Bacteria</taxon>
        <taxon>Pseudomonadati</taxon>
        <taxon>Bacteroidota</taxon>
        <taxon>Chitinophagia</taxon>
        <taxon>Chitinophagales</taxon>
        <taxon>Chitinophagaceae</taxon>
        <taxon>Pseudobacter</taxon>
    </lineage>
</organism>
<dbReference type="Pfam" id="PF09822">
    <property type="entry name" value="ABC_transp_aux"/>
    <property type="match status" value="1"/>
</dbReference>
<dbReference type="GO" id="GO:0005886">
    <property type="term" value="C:plasma membrane"/>
    <property type="evidence" value="ECO:0007669"/>
    <property type="project" value="UniProtKB-SubCell"/>
</dbReference>
<evidence type="ECO:0000313" key="4">
    <source>
        <dbReference type="Proteomes" id="UP000293874"/>
    </source>
</evidence>
<dbReference type="EMBL" id="SGXA01000002">
    <property type="protein sequence ID" value="RZS71680.1"/>
    <property type="molecule type" value="Genomic_DNA"/>
</dbReference>
<feature type="transmembrane region" description="Helical" evidence="1">
    <location>
        <begin position="232"/>
        <end position="251"/>
    </location>
</feature>
<dbReference type="AlphaFoldDB" id="A0A4Q7MX71"/>
<feature type="transmembrane region" description="Helical" evidence="1">
    <location>
        <begin position="71"/>
        <end position="91"/>
    </location>
</feature>
<feature type="transmembrane region" description="Helical" evidence="1">
    <location>
        <begin position="175"/>
        <end position="193"/>
    </location>
</feature>
<dbReference type="RefSeq" id="WP_130542156.1">
    <property type="nucleotide sequence ID" value="NZ_CP042431.1"/>
</dbReference>
<keyword evidence="1" id="KW-1133">Transmembrane helix</keyword>
<dbReference type="Pfam" id="PF12679">
    <property type="entry name" value="ABC2_membrane_2"/>
    <property type="match status" value="1"/>
</dbReference>
<feature type="transmembrane region" description="Helical" evidence="1">
    <location>
        <begin position="12"/>
        <end position="31"/>
    </location>
</feature>
<dbReference type="GO" id="GO:0140359">
    <property type="term" value="F:ABC-type transporter activity"/>
    <property type="evidence" value="ECO:0007669"/>
    <property type="project" value="InterPro"/>
</dbReference>
<evidence type="ECO:0000259" key="2">
    <source>
        <dbReference type="Pfam" id="PF09822"/>
    </source>
</evidence>
<dbReference type="Proteomes" id="UP000293874">
    <property type="component" value="Unassembled WGS sequence"/>
</dbReference>
<gene>
    <name evidence="3" type="ORF">EV199_3588</name>
</gene>